<name>A0ABT0LAP7_9GAMM</name>
<evidence type="ECO:0000313" key="2">
    <source>
        <dbReference type="Proteomes" id="UP001203423"/>
    </source>
</evidence>
<gene>
    <name evidence="1" type="ORF">L2764_09920</name>
</gene>
<organism evidence="1 2">
    <name type="scientific">Shewanella surugensis</name>
    <dbReference type="NCBI Taxonomy" id="212020"/>
    <lineage>
        <taxon>Bacteria</taxon>
        <taxon>Pseudomonadati</taxon>
        <taxon>Pseudomonadota</taxon>
        <taxon>Gammaproteobacteria</taxon>
        <taxon>Alteromonadales</taxon>
        <taxon>Shewanellaceae</taxon>
        <taxon>Shewanella</taxon>
    </lineage>
</organism>
<comment type="caution">
    <text evidence="1">The sequence shown here is derived from an EMBL/GenBank/DDBJ whole genome shotgun (WGS) entry which is preliminary data.</text>
</comment>
<dbReference type="RefSeq" id="WP_248940055.1">
    <property type="nucleotide sequence ID" value="NZ_JAKIKS010000031.1"/>
</dbReference>
<sequence length="347" mass="38788">MINGVTDSLNVQQRSQTVSAPISERSQYLPSVQANVSSIPTHRLESYVRWAKVTQGQHKISAAQVAEQSLKQVVQLLKQLKKQVQLSLKNTPSIQTEPNKVSLKLQQRLVTLKPEYQGKALLDHQLNVISATHPASPRQFRLKSVELTQSKARDERISIQIGGAVTNITLPANLSQASLSSHLAASLKPLGIQLQAFAQQTASKIGPSLFNTHEQQWLLIKEGIFMTGQGQRLPAGEPRLIKVIEELNWQDPREWKFTSQSELKQSMAKISKSLSKIELQLKDLGEVQQKVRLQLKQINNGKQQDFDLQSTLQRLNTLMQPSPFTAHIRSLMAQANVNRNQVSSLLG</sequence>
<dbReference type="Gene3D" id="1.20.1330.10">
    <property type="entry name" value="f41 fragment of flagellin, N-terminal domain"/>
    <property type="match status" value="1"/>
</dbReference>
<dbReference type="Proteomes" id="UP001203423">
    <property type="component" value="Unassembled WGS sequence"/>
</dbReference>
<evidence type="ECO:0008006" key="3">
    <source>
        <dbReference type="Google" id="ProtNLM"/>
    </source>
</evidence>
<reference evidence="1 2" key="1">
    <citation type="submission" date="2022-01" db="EMBL/GenBank/DDBJ databases">
        <title>Whole genome-based taxonomy of the Shewanellaceae.</title>
        <authorList>
            <person name="Martin-Rodriguez A.J."/>
        </authorList>
    </citation>
    <scope>NUCLEOTIDE SEQUENCE [LARGE SCALE GENOMIC DNA]</scope>
    <source>
        <strain evidence="1 2">DSM 17177</strain>
    </source>
</reference>
<accession>A0ABT0LAP7</accession>
<protein>
    <recommendedName>
        <fullName evidence="3">Flagellin</fullName>
    </recommendedName>
</protein>
<proteinExistence type="predicted"/>
<keyword evidence="2" id="KW-1185">Reference proteome</keyword>
<evidence type="ECO:0000313" key="1">
    <source>
        <dbReference type="EMBL" id="MCL1124778.1"/>
    </source>
</evidence>
<dbReference type="EMBL" id="JAKIKS010000031">
    <property type="protein sequence ID" value="MCL1124778.1"/>
    <property type="molecule type" value="Genomic_DNA"/>
</dbReference>